<dbReference type="Proteomes" id="UP000229901">
    <property type="component" value="Unassembled WGS sequence"/>
</dbReference>
<proteinExistence type="predicted"/>
<protein>
    <recommendedName>
        <fullName evidence="1">Calcineurin-like phosphoesterase domain-containing protein</fullName>
    </recommendedName>
</protein>
<dbReference type="Pfam" id="PF00149">
    <property type="entry name" value="Metallophos"/>
    <property type="match status" value="1"/>
</dbReference>
<evidence type="ECO:0000313" key="3">
    <source>
        <dbReference type="Proteomes" id="UP000229901"/>
    </source>
</evidence>
<name>A0A2H0V4U4_9BACT</name>
<dbReference type="AlphaFoldDB" id="A0A2H0V4U4"/>
<accession>A0A2H0V4U4</accession>
<sequence>MRLMVLSDLHLGHPGWDGFGEKTIARARQLATEDQIDVLLFNGDICDPSNEKMSLEFGLRQLLTIPADHYLWVIGNNDIEFVMTNVNDIRKYAEALNKIAESMGIKVLDFAPVRIDGIGFAGSFGSYDLSLWQPPRVKTDRHPQTFAALSQEVESWYRKNLGISYVDLFLHCQGQLHRHIEDLKRNVNKLVVTTHVVPSPKMLLYGESPDYDYQNAWMGWDDEVRTKFPAIHDYPEVIYQFCGHTHRAEKILRPGLAPLINVSGHAQPLLLEI</sequence>
<feature type="domain" description="Calcineurin-like phosphoesterase" evidence="1">
    <location>
        <begin position="1"/>
        <end position="247"/>
    </location>
</feature>
<dbReference type="InterPro" id="IPR029052">
    <property type="entry name" value="Metallo-depent_PP-like"/>
</dbReference>
<dbReference type="PANTHER" id="PTHR31302:SF0">
    <property type="entry name" value="TRANSMEMBRANE PROTEIN WITH METALLOPHOSPHOESTERASE DOMAIN"/>
    <property type="match status" value="1"/>
</dbReference>
<dbReference type="InterPro" id="IPR004843">
    <property type="entry name" value="Calcineurin-like_PHP"/>
</dbReference>
<dbReference type="EMBL" id="PFAP01000020">
    <property type="protein sequence ID" value="PIR94081.1"/>
    <property type="molecule type" value="Genomic_DNA"/>
</dbReference>
<organism evidence="2 3">
    <name type="scientific">Candidatus Falkowbacteria bacterium CG10_big_fil_rev_8_21_14_0_10_39_11</name>
    <dbReference type="NCBI Taxonomy" id="1974565"/>
    <lineage>
        <taxon>Bacteria</taxon>
        <taxon>Candidatus Falkowiibacteriota</taxon>
    </lineage>
</organism>
<dbReference type="GO" id="GO:0016787">
    <property type="term" value="F:hydrolase activity"/>
    <property type="evidence" value="ECO:0007669"/>
    <property type="project" value="InterPro"/>
</dbReference>
<dbReference type="InterPro" id="IPR051158">
    <property type="entry name" value="Metallophosphoesterase_sf"/>
</dbReference>
<dbReference type="Gene3D" id="3.60.21.10">
    <property type="match status" value="1"/>
</dbReference>
<evidence type="ECO:0000313" key="2">
    <source>
        <dbReference type="EMBL" id="PIR94081.1"/>
    </source>
</evidence>
<dbReference type="PANTHER" id="PTHR31302">
    <property type="entry name" value="TRANSMEMBRANE PROTEIN WITH METALLOPHOSPHOESTERASE DOMAIN-RELATED"/>
    <property type="match status" value="1"/>
</dbReference>
<evidence type="ECO:0000259" key="1">
    <source>
        <dbReference type="Pfam" id="PF00149"/>
    </source>
</evidence>
<gene>
    <name evidence="2" type="ORF">COT97_03275</name>
</gene>
<reference evidence="3" key="1">
    <citation type="submission" date="2017-09" db="EMBL/GenBank/DDBJ databases">
        <title>Depth-based differentiation of microbial function through sediment-hosted aquifers and enrichment of novel symbionts in the deep terrestrial subsurface.</title>
        <authorList>
            <person name="Probst A.J."/>
            <person name="Ladd B."/>
            <person name="Jarett J.K."/>
            <person name="Geller-Mcgrath D.E."/>
            <person name="Sieber C.M.K."/>
            <person name="Emerson J.B."/>
            <person name="Anantharaman K."/>
            <person name="Thomas B.C."/>
            <person name="Malmstrom R."/>
            <person name="Stieglmeier M."/>
            <person name="Klingl A."/>
            <person name="Woyke T."/>
            <person name="Ryan C.M."/>
            <person name="Banfield J.F."/>
        </authorList>
    </citation>
    <scope>NUCLEOTIDE SEQUENCE [LARGE SCALE GENOMIC DNA]</scope>
</reference>
<comment type="caution">
    <text evidence="2">The sequence shown here is derived from an EMBL/GenBank/DDBJ whole genome shotgun (WGS) entry which is preliminary data.</text>
</comment>
<dbReference type="SUPFAM" id="SSF56300">
    <property type="entry name" value="Metallo-dependent phosphatases"/>
    <property type="match status" value="1"/>
</dbReference>